<dbReference type="Proteomes" id="UP000604117">
    <property type="component" value="Unassembled WGS sequence"/>
</dbReference>
<dbReference type="EMBL" id="BONE01000005">
    <property type="protein sequence ID" value="GIF71459.1"/>
    <property type="molecule type" value="Genomic_DNA"/>
</dbReference>
<dbReference type="PANTHER" id="PTHR48109:SF4">
    <property type="entry name" value="DIHYDROOROTATE DEHYDROGENASE (QUINONE), MITOCHONDRIAL"/>
    <property type="match status" value="1"/>
</dbReference>
<feature type="compositionally biased region" description="Gly residues" evidence="12">
    <location>
        <begin position="146"/>
        <end position="173"/>
    </location>
</feature>
<dbReference type="NCBIfam" id="TIGR01036">
    <property type="entry name" value="pyrD_sub2"/>
    <property type="match status" value="1"/>
</dbReference>
<feature type="binding site" evidence="11">
    <location>
        <position position="90"/>
    </location>
    <ligand>
        <name>FMN</name>
        <dbReference type="ChEBI" id="CHEBI:58210"/>
    </ligand>
</feature>
<sequence length="397" mass="40716">MLFERAVRPVLFRLGSGDAEIAHEWTLARLAALPPAARRLLASRYAVRAPRTVFGLEFPNPVGLAAGVDKNGVALGAWRSLGFGFVEVGTVTAYAQPGNPKPRLFRLRDSEAIVNRMGFNNEGAAALAARLAAAHGPDRHEPDAGPGSGAPGGGSGSAPGGGPGAESGGGGRAGSASRAAPREPRAGLPAEPSGGRPFGVPLGISLGKSKITPLEDAVDDYLASYKLLRDHGDYFAVNVSSPNTPGLRNLQDRDSIDALLRELVGEKPILVKIAPDLTEAAIAELLEVCLARGAAGVIATNTTLARDGLAAADVATGHEAGGLSGAPLTARARDVVKFVHDETGGRLPVVGVGGIMSADDAARMFDAGASLVQIYSGFIYHGPALTRRIATLKKGQS</sequence>
<comment type="function">
    <text evidence="1 11">Catalyzes the conversion of dihydroorotate to orotate with quinone as electron acceptor.</text>
</comment>
<evidence type="ECO:0000256" key="6">
    <source>
        <dbReference type="ARBA" id="ARBA00022643"/>
    </source>
</evidence>
<evidence type="ECO:0000256" key="3">
    <source>
        <dbReference type="ARBA" id="ARBA00005161"/>
    </source>
</evidence>
<comment type="similarity">
    <text evidence="4 11">Belongs to the dihydroorotate dehydrogenase family. Type 2 subfamily.</text>
</comment>
<keyword evidence="15" id="KW-1185">Reference proteome</keyword>
<reference evidence="14 15" key="1">
    <citation type="submission" date="2021-01" db="EMBL/GenBank/DDBJ databases">
        <title>Whole genome shotgun sequence of Asanoa siamensis NBRC 107932.</title>
        <authorList>
            <person name="Komaki H."/>
            <person name="Tamura T."/>
        </authorList>
    </citation>
    <scope>NUCLEOTIDE SEQUENCE [LARGE SCALE GENOMIC DNA]</scope>
    <source>
        <strain evidence="14 15">NBRC 107932</strain>
    </source>
</reference>
<dbReference type="CDD" id="cd04738">
    <property type="entry name" value="DHOD_2_like"/>
    <property type="match status" value="1"/>
</dbReference>
<feature type="binding site" evidence="11">
    <location>
        <position position="205"/>
    </location>
    <ligand>
        <name>FMN</name>
        <dbReference type="ChEBI" id="CHEBI:58210"/>
    </ligand>
</feature>
<dbReference type="InterPro" id="IPR013785">
    <property type="entry name" value="Aldolase_TIM"/>
</dbReference>
<gene>
    <name evidence="11" type="primary">pyrD</name>
    <name evidence="14" type="ORF">Asi02nite_09770</name>
</gene>
<dbReference type="PANTHER" id="PTHR48109">
    <property type="entry name" value="DIHYDROOROTATE DEHYDROGENASE (QUINONE), MITOCHONDRIAL-RELATED"/>
    <property type="match status" value="1"/>
</dbReference>
<evidence type="ECO:0000313" key="15">
    <source>
        <dbReference type="Proteomes" id="UP000604117"/>
    </source>
</evidence>
<comment type="subcellular location">
    <subcellularLocation>
        <location evidence="11">Cell membrane</location>
        <topology evidence="11">Peripheral membrane protein</topology>
    </subcellularLocation>
    <subcellularLocation>
        <location evidence="2">Membrane</location>
    </subcellularLocation>
</comment>
<keyword evidence="7 11" id="KW-0665">Pyrimidine biosynthesis</keyword>
<dbReference type="EC" id="1.3.5.2" evidence="11"/>
<keyword evidence="11" id="KW-1003">Cell membrane</keyword>
<feature type="binding site" evidence="11">
    <location>
        <position position="300"/>
    </location>
    <ligand>
        <name>FMN</name>
        <dbReference type="ChEBI" id="CHEBI:58210"/>
    </ligand>
</feature>
<keyword evidence="5 11" id="KW-0285">Flavoprotein</keyword>
<proteinExistence type="inferred from homology"/>
<organism evidence="14 15">
    <name type="scientific">Asanoa siamensis</name>
    <dbReference type="NCBI Taxonomy" id="926357"/>
    <lineage>
        <taxon>Bacteria</taxon>
        <taxon>Bacillati</taxon>
        <taxon>Actinomycetota</taxon>
        <taxon>Actinomycetes</taxon>
        <taxon>Micromonosporales</taxon>
        <taxon>Micromonosporaceae</taxon>
        <taxon>Asanoa</taxon>
    </lineage>
</organism>
<dbReference type="InterPro" id="IPR005719">
    <property type="entry name" value="Dihydroorotate_DH_2"/>
</dbReference>
<feature type="binding site" evidence="11">
    <location>
        <position position="354"/>
    </location>
    <ligand>
        <name>FMN</name>
        <dbReference type="ChEBI" id="CHEBI:58210"/>
    </ligand>
</feature>
<evidence type="ECO:0000256" key="10">
    <source>
        <dbReference type="ARBA" id="ARBA00048639"/>
    </source>
</evidence>
<feature type="binding site" evidence="11">
    <location>
        <position position="238"/>
    </location>
    <ligand>
        <name>FMN</name>
        <dbReference type="ChEBI" id="CHEBI:58210"/>
    </ligand>
</feature>
<dbReference type="Pfam" id="PF01180">
    <property type="entry name" value="DHO_dh"/>
    <property type="match status" value="1"/>
</dbReference>
<feature type="binding site" evidence="11">
    <location>
        <position position="70"/>
    </location>
    <ligand>
        <name>substrate</name>
    </ligand>
</feature>
<evidence type="ECO:0000256" key="2">
    <source>
        <dbReference type="ARBA" id="ARBA00004370"/>
    </source>
</evidence>
<feature type="binding site" evidence="11">
    <location>
        <begin position="375"/>
        <end position="376"/>
    </location>
    <ligand>
        <name>FMN</name>
        <dbReference type="ChEBI" id="CHEBI:58210"/>
    </ligand>
</feature>
<evidence type="ECO:0000256" key="11">
    <source>
        <dbReference type="HAMAP-Rule" id="MF_00225"/>
    </source>
</evidence>
<feature type="binding site" evidence="11">
    <location>
        <position position="325"/>
    </location>
    <ligand>
        <name>FMN</name>
        <dbReference type="ChEBI" id="CHEBI:58210"/>
    </ligand>
</feature>
<keyword evidence="6 11" id="KW-0288">FMN</keyword>
<evidence type="ECO:0000256" key="9">
    <source>
        <dbReference type="ARBA" id="ARBA00023136"/>
    </source>
</evidence>
<evidence type="ECO:0000256" key="5">
    <source>
        <dbReference type="ARBA" id="ARBA00022630"/>
    </source>
</evidence>
<dbReference type="Gene3D" id="3.20.20.70">
    <property type="entry name" value="Aldolase class I"/>
    <property type="match status" value="2"/>
</dbReference>
<dbReference type="SUPFAM" id="SSF51395">
    <property type="entry name" value="FMN-linked oxidoreductases"/>
    <property type="match status" value="1"/>
</dbReference>
<dbReference type="PROSITE" id="PS00911">
    <property type="entry name" value="DHODEHASE_1"/>
    <property type="match status" value="1"/>
</dbReference>
<feature type="binding site" evidence="11">
    <location>
        <begin position="66"/>
        <end position="70"/>
    </location>
    <ligand>
        <name>FMN</name>
        <dbReference type="ChEBI" id="CHEBI:58210"/>
    </ligand>
</feature>
<protein>
    <recommendedName>
        <fullName evidence="11">Dihydroorotate dehydrogenase (quinone)</fullName>
        <ecNumber evidence="11">1.3.5.2</ecNumber>
    </recommendedName>
    <alternativeName>
        <fullName evidence="11">DHOdehase</fullName>
        <shortName evidence="11">DHOD</shortName>
        <shortName evidence="11">DHODase</shortName>
    </alternativeName>
    <alternativeName>
        <fullName evidence="11">Dihydroorotate oxidase</fullName>
    </alternativeName>
</protein>
<comment type="cofactor">
    <cofactor evidence="11">
        <name>FMN</name>
        <dbReference type="ChEBI" id="CHEBI:58210"/>
    </cofactor>
    <text evidence="11">Binds 1 FMN per subunit.</text>
</comment>
<feature type="binding site" evidence="11">
    <location>
        <position position="238"/>
    </location>
    <ligand>
        <name>substrate</name>
    </ligand>
</feature>
<evidence type="ECO:0000256" key="7">
    <source>
        <dbReference type="ARBA" id="ARBA00022975"/>
    </source>
</evidence>
<dbReference type="HAMAP" id="MF_00225">
    <property type="entry name" value="DHO_dh_type2"/>
    <property type="match status" value="1"/>
</dbReference>
<evidence type="ECO:0000256" key="1">
    <source>
        <dbReference type="ARBA" id="ARBA00003125"/>
    </source>
</evidence>
<feature type="active site" description="Nucleophile" evidence="11">
    <location>
        <position position="241"/>
    </location>
</feature>
<evidence type="ECO:0000256" key="8">
    <source>
        <dbReference type="ARBA" id="ARBA00023002"/>
    </source>
</evidence>
<dbReference type="InterPro" id="IPR001295">
    <property type="entry name" value="Dihydroorotate_DH_CS"/>
</dbReference>
<keyword evidence="9 11" id="KW-0472">Membrane</keyword>
<dbReference type="PROSITE" id="PS00912">
    <property type="entry name" value="DHODEHASE_2"/>
    <property type="match status" value="1"/>
</dbReference>
<feature type="domain" description="Dihydroorotate dehydrogenase catalytic" evidence="13">
    <location>
        <begin position="52"/>
        <end position="390"/>
    </location>
</feature>
<evidence type="ECO:0000256" key="4">
    <source>
        <dbReference type="ARBA" id="ARBA00005359"/>
    </source>
</evidence>
<feature type="binding site" evidence="11">
    <location>
        <position position="272"/>
    </location>
    <ligand>
        <name>FMN</name>
        <dbReference type="ChEBI" id="CHEBI:58210"/>
    </ligand>
</feature>
<name>A0ABQ4CJI5_9ACTN</name>
<comment type="pathway">
    <text evidence="3 11">Pyrimidine metabolism; UMP biosynthesis via de novo pathway; orotate from (S)-dihydroorotate (quinone route): step 1/1.</text>
</comment>
<evidence type="ECO:0000313" key="14">
    <source>
        <dbReference type="EMBL" id="GIF71459.1"/>
    </source>
</evidence>
<accession>A0ABQ4CJI5</accession>
<feature type="region of interest" description="Disordered" evidence="12">
    <location>
        <begin position="130"/>
        <end position="197"/>
    </location>
</feature>
<comment type="catalytic activity">
    <reaction evidence="10 11">
        <text>(S)-dihydroorotate + a quinone = orotate + a quinol</text>
        <dbReference type="Rhea" id="RHEA:30187"/>
        <dbReference type="ChEBI" id="CHEBI:24646"/>
        <dbReference type="ChEBI" id="CHEBI:30839"/>
        <dbReference type="ChEBI" id="CHEBI:30864"/>
        <dbReference type="ChEBI" id="CHEBI:132124"/>
        <dbReference type="EC" id="1.3.5.2"/>
    </reaction>
</comment>
<evidence type="ECO:0000259" key="13">
    <source>
        <dbReference type="Pfam" id="PF01180"/>
    </source>
</evidence>
<feature type="binding site" evidence="11">
    <location>
        <position position="243"/>
    </location>
    <ligand>
        <name>substrate</name>
    </ligand>
</feature>
<keyword evidence="8 11" id="KW-0560">Oxidoreductase</keyword>
<evidence type="ECO:0000256" key="12">
    <source>
        <dbReference type="SAM" id="MobiDB-lite"/>
    </source>
</evidence>
<comment type="caution">
    <text evidence="14">The sequence shown here is derived from an EMBL/GenBank/DDBJ whole genome shotgun (WGS) entry which is preliminary data.</text>
</comment>
<feature type="binding site" evidence="11">
    <location>
        <begin position="115"/>
        <end position="119"/>
    </location>
    <ligand>
        <name>substrate</name>
    </ligand>
</feature>
<dbReference type="InterPro" id="IPR050074">
    <property type="entry name" value="DHO_dehydrogenase"/>
</dbReference>
<feature type="binding site" evidence="11">
    <location>
        <begin position="301"/>
        <end position="302"/>
    </location>
    <ligand>
        <name>substrate</name>
    </ligand>
</feature>
<dbReference type="InterPro" id="IPR005720">
    <property type="entry name" value="Dihydroorotate_DH_cat"/>
</dbReference>
<comment type="subunit">
    <text evidence="11">Monomer.</text>
</comment>